<evidence type="ECO:0000313" key="3">
    <source>
        <dbReference type="Proteomes" id="UP000504635"/>
    </source>
</evidence>
<dbReference type="RefSeq" id="XP_030752129.1">
    <property type="nucleotide sequence ID" value="XM_030896269.1"/>
</dbReference>
<evidence type="ECO:0000313" key="4">
    <source>
        <dbReference type="RefSeq" id="XP_030752129.1"/>
    </source>
</evidence>
<feature type="region of interest" description="Disordered" evidence="1">
    <location>
        <begin position="1"/>
        <end position="21"/>
    </location>
</feature>
<dbReference type="InterPro" id="IPR050923">
    <property type="entry name" value="Cell_Proc_Reg/RNA_Proc"/>
</dbReference>
<feature type="compositionally biased region" description="Basic and acidic residues" evidence="1">
    <location>
        <begin position="671"/>
        <end position="686"/>
    </location>
</feature>
<sequence length="796" mass="91629">MEPEDGENVKKEETTVEEQPFKKPTLLIGKIGRFPRKLQSLPSNKTIESELSELSVKQTEATVNIEENSVEKTTSNSLSSNHKDEKSPAQQVAENTLPLPYKEPAWSGLPDKYEKPYVFEVLKNGTIIERIDLMKKPYWVFGRLTTCDIYMQHPTISRYHAVLQYRSMQTETEPAGFYLYDLGSTHGTFMNGKNKLKPKIYVPIRVGHMIRLGCSQRSYILTGPEDDEEEESELSVTELKQLKAQKIAEREEKLRKEELEREERKRKEEERGVDWGLGDDADENEDLSENPYAQTNNEDLYLDDPKKALRGFFEREGLDLEYDCTEQGMGQFLCKVVLPVDDELGKPIVAEVLHRGKKKETVEQCALEACRILDRFGVLRQATHESRKRKARNWEENDFYDSDEDTFLDRTGTVEKKREKRMKAKEPEKAETYESLLEKEKSLTDSISEIEKRLGASQVKKTQKNENSNEGEDSLDSYMKGLQEEKIDKHLVSKLKLDLVKFKKDLENVKRLIGVAKPATLPSLVPQSNPQPSTSKVPSKLPFIGKRKGFHMKPTQKVIEEVKETVAVTADDNSVERCESEHEEETDKSEEIRKIEEVPEVPVNNREEEETVDDNNLVVRKVRKMGDVLKTISQTIGKAIKEFRNRTPEEQCNLCDEEPQPGTSLETELPELSRKELSNLNHEEPKPGTSSESEPPEVSDFSDEKPRPGTSLEREPAELPRKELDEEPRAGTSSELEPPRTREKLKRKEERRKREEEAKKQRGYEEDSRKEDYCMWVPPNDQSGDGRTSLNDKLGY</sequence>
<dbReference type="PANTHER" id="PTHR23308">
    <property type="entry name" value="NUCLEAR INHIBITOR OF PROTEIN PHOSPHATASE-1"/>
    <property type="match status" value="1"/>
</dbReference>
<gene>
    <name evidence="4" type="primary">LOC115879436</name>
</gene>
<evidence type="ECO:0000259" key="2">
    <source>
        <dbReference type="PROSITE" id="PS50006"/>
    </source>
</evidence>
<feature type="compositionally biased region" description="Basic and acidic residues" evidence="1">
    <location>
        <begin position="737"/>
        <end position="773"/>
    </location>
</feature>
<feature type="region of interest" description="Disordered" evidence="1">
    <location>
        <begin position="256"/>
        <end position="300"/>
    </location>
</feature>
<dbReference type="SUPFAM" id="SSF49879">
    <property type="entry name" value="SMAD/FHA domain"/>
    <property type="match status" value="1"/>
</dbReference>
<dbReference type="Proteomes" id="UP000504635">
    <property type="component" value="Unplaced"/>
</dbReference>
<dbReference type="PROSITE" id="PS50006">
    <property type="entry name" value="FHA_DOMAIN"/>
    <property type="match status" value="1"/>
</dbReference>
<dbReference type="CDD" id="cd22677">
    <property type="entry name" value="FHA_Kanadaptin"/>
    <property type="match status" value="1"/>
</dbReference>
<dbReference type="Pfam" id="PF00498">
    <property type="entry name" value="FHA"/>
    <property type="match status" value="1"/>
</dbReference>
<feature type="compositionally biased region" description="Basic and acidic residues" evidence="1">
    <location>
        <begin position="702"/>
        <end position="729"/>
    </location>
</feature>
<dbReference type="InterPro" id="IPR008984">
    <property type="entry name" value="SMAD_FHA_dom_sf"/>
</dbReference>
<dbReference type="SMART" id="SM00240">
    <property type="entry name" value="FHA"/>
    <property type="match status" value="1"/>
</dbReference>
<feature type="compositionally biased region" description="Polar residues" evidence="1">
    <location>
        <begin position="65"/>
        <end position="80"/>
    </location>
</feature>
<reference evidence="4" key="1">
    <citation type="submission" date="2025-08" db="UniProtKB">
        <authorList>
            <consortium name="RefSeq"/>
        </authorList>
    </citation>
    <scope>IDENTIFICATION</scope>
    <source>
        <tissue evidence="4">Gonads</tissue>
    </source>
</reference>
<dbReference type="AlphaFoldDB" id="A0A6J2XN95"/>
<dbReference type="GeneID" id="115879436"/>
<feature type="compositionally biased region" description="Polar residues" evidence="1">
    <location>
        <begin position="525"/>
        <end position="537"/>
    </location>
</feature>
<proteinExistence type="predicted"/>
<feature type="compositionally biased region" description="Acidic residues" evidence="1">
    <location>
        <begin position="277"/>
        <end position="288"/>
    </location>
</feature>
<feature type="region of interest" description="Disordered" evidence="1">
    <location>
        <begin position="418"/>
        <end position="437"/>
    </location>
</feature>
<dbReference type="InterPro" id="IPR000253">
    <property type="entry name" value="FHA_dom"/>
</dbReference>
<name>A0A6J2XN95_SITOR</name>
<keyword evidence="3" id="KW-1185">Reference proteome</keyword>
<evidence type="ECO:0000256" key="1">
    <source>
        <dbReference type="SAM" id="MobiDB-lite"/>
    </source>
</evidence>
<dbReference type="CDD" id="cd19856">
    <property type="entry name" value="DSRM_Kanadaptin"/>
    <property type="match status" value="1"/>
</dbReference>
<feature type="compositionally biased region" description="Basic and acidic residues" evidence="1">
    <location>
        <begin position="256"/>
        <end position="273"/>
    </location>
</feature>
<feature type="domain" description="FHA" evidence="2">
    <location>
        <begin position="139"/>
        <end position="195"/>
    </location>
</feature>
<accession>A0A6J2XN95</accession>
<protein>
    <submittedName>
        <fullName evidence="4">Kanadaptin isoform X2</fullName>
    </submittedName>
</protein>
<dbReference type="Gene3D" id="2.60.200.20">
    <property type="match status" value="1"/>
</dbReference>
<feature type="region of interest" description="Disordered" evidence="1">
    <location>
        <begin position="570"/>
        <end position="611"/>
    </location>
</feature>
<feature type="region of interest" description="Disordered" evidence="1">
    <location>
        <begin position="644"/>
        <end position="796"/>
    </location>
</feature>
<feature type="region of interest" description="Disordered" evidence="1">
    <location>
        <begin position="65"/>
        <end position="91"/>
    </location>
</feature>
<feature type="region of interest" description="Disordered" evidence="1">
    <location>
        <begin position="452"/>
        <end position="476"/>
    </location>
</feature>
<feature type="compositionally biased region" description="Basic and acidic residues" evidence="1">
    <location>
        <begin position="424"/>
        <end position="437"/>
    </location>
</feature>
<organism evidence="3 4">
    <name type="scientific">Sitophilus oryzae</name>
    <name type="common">Rice weevil</name>
    <name type="synonym">Curculio oryzae</name>
    <dbReference type="NCBI Taxonomy" id="7048"/>
    <lineage>
        <taxon>Eukaryota</taxon>
        <taxon>Metazoa</taxon>
        <taxon>Ecdysozoa</taxon>
        <taxon>Arthropoda</taxon>
        <taxon>Hexapoda</taxon>
        <taxon>Insecta</taxon>
        <taxon>Pterygota</taxon>
        <taxon>Neoptera</taxon>
        <taxon>Endopterygota</taxon>
        <taxon>Coleoptera</taxon>
        <taxon>Polyphaga</taxon>
        <taxon>Cucujiformia</taxon>
        <taxon>Curculionidae</taxon>
        <taxon>Dryophthorinae</taxon>
        <taxon>Sitophilus</taxon>
    </lineage>
</organism>
<dbReference type="OrthoDB" id="433755at2759"/>
<feature type="region of interest" description="Disordered" evidence="1">
    <location>
        <begin position="521"/>
        <end position="542"/>
    </location>
</feature>
<feature type="compositionally biased region" description="Polar residues" evidence="1">
    <location>
        <begin position="780"/>
        <end position="796"/>
    </location>
</feature>